<evidence type="ECO:0000313" key="2">
    <source>
        <dbReference type="EMBL" id="KAK8090662.1"/>
    </source>
</evidence>
<reference evidence="2 3" key="1">
    <citation type="submission" date="2023-01" db="EMBL/GenBank/DDBJ databases">
        <title>Analysis of 21 Apiospora genomes using comparative genomics revels a genus with tremendous synthesis potential of carbohydrate active enzymes and secondary metabolites.</title>
        <authorList>
            <person name="Sorensen T."/>
        </authorList>
    </citation>
    <scope>NUCLEOTIDE SEQUENCE [LARGE SCALE GENOMIC DNA]</scope>
    <source>
        <strain evidence="2 3">CBS 135458</strain>
    </source>
</reference>
<organism evidence="2 3">
    <name type="scientific">Apiospora phragmitis</name>
    <dbReference type="NCBI Taxonomy" id="2905665"/>
    <lineage>
        <taxon>Eukaryota</taxon>
        <taxon>Fungi</taxon>
        <taxon>Dikarya</taxon>
        <taxon>Ascomycota</taxon>
        <taxon>Pezizomycotina</taxon>
        <taxon>Sordariomycetes</taxon>
        <taxon>Xylariomycetidae</taxon>
        <taxon>Amphisphaeriales</taxon>
        <taxon>Apiosporaceae</taxon>
        <taxon>Apiospora</taxon>
    </lineage>
</organism>
<name>A0ABR1X5P2_9PEZI</name>
<accession>A0ABR1X5P2</accession>
<gene>
    <name evidence="2" type="ORF">PG994_000167</name>
</gene>
<evidence type="ECO:0000313" key="3">
    <source>
        <dbReference type="Proteomes" id="UP001480595"/>
    </source>
</evidence>
<comment type="caution">
    <text evidence="2">The sequence shown here is derived from an EMBL/GenBank/DDBJ whole genome shotgun (WGS) entry which is preliminary data.</text>
</comment>
<evidence type="ECO:0008006" key="4">
    <source>
        <dbReference type="Google" id="ProtNLM"/>
    </source>
</evidence>
<dbReference type="RefSeq" id="XP_066722208.1">
    <property type="nucleotide sequence ID" value="XM_066851576.1"/>
</dbReference>
<evidence type="ECO:0000256" key="1">
    <source>
        <dbReference type="SAM" id="MobiDB-lite"/>
    </source>
</evidence>
<proteinExistence type="predicted"/>
<dbReference type="EMBL" id="JAQQWL010000001">
    <property type="protein sequence ID" value="KAK8090662.1"/>
    <property type="molecule type" value="Genomic_DNA"/>
</dbReference>
<dbReference type="GeneID" id="92084639"/>
<dbReference type="Proteomes" id="UP001480595">
    <property type="component" value="Unassembled WGS sequence"/>
</dbReference>
<sequence>MAEVLRALASVLTITECISKAASLIIVYYKAPAQIEDLQTRIKTFHDAVRALEAASDTQDNFLTQALSSTSAIIEELDHFVKVELVQNATLSSRARRTAWLRSKSKISTLQQRLDHAQSIMRIALDVSQLNSRQSVESKLSIISQRTASTQETSHNDRAPVATPVTSSMNAVPPSLVRAFIGSEPGDMPPPLIIPDRAQLRSLTTNEADTDESGKGHCIVDHAGTKLPAPASPFELSSTFFPEMYTSMTATATIISYDLESVQDTSYARISQCSALFSPSPRKWLRITLSITISFDSSYWNLVHVNTVDMKWGNDGWSLPKRHNASVEDSLRCFDDLKQDSEVSFYLGPSHDHYGRYQPPTLHLETTNPSVITRKSLLEATKMAHHWYCPRYPESDIVTRTLHPHSKRSGSIACIGSQWTLLTRFTANKTDFDWSFYNMKISHIFHSTPGISRLLGLVYDQDDYLTGYLSKMATSPFKVGPLLADPLEIR</sequence>
<feature type="region of interest" description="Disordered" evidence="1">
    <location>
        <begin position="147"/>
        <end position="167"/>
    </location>
</feature>
<protein>
    <recommendedName>
        <fullName evidence="4">Fungal N-terminal domain-containing protein</fullName>
    </recommendedName>
</protein>
<keyword evidence="3" id="KW-1185">Reference proteome</keyword>